<evidence type="ECO:0000259" key="2">
    <source>
        <dbReference type="Pfam" id="PF12146"/>
    </source>
</evidence>
<keyword evidence="1" id="KW-0378">Hydrolase</keyword>
<dbReference type="Pfam" id="PF12146">
    <property type="entry name" value="Hydrolase_4"/>
    <property type="match status" value="1"/>
</dbReference>
<dbReference type="InterPro" id="IPR029058">
    <property type="entry name" value="AB_hydrolase_fold"/>
</dbReference>
<dbReference type="HOGENOM" id="CLU_066961_0_0_5"/>
<proteinExistence type="predicted"/>
<dbReference type="PANTHER" id="PTHR16138:SF7">
    <property type="entry name" value="PALMITOYL-PROTEIN THIOESTERASE ABHD10, MITOCHONDRIAL"/>
    <property type="match status" value="1"/>
</dbReference>
<dbReference type="RefSeq" id="WP_007423466.1">
    <property type="nucleotide sequence ID" value="NC_009484.1"/>
</dbReference>
<dbReference type="PANTHER" id="PTHR16138">
    <property type="entry name" value="MYCOPHENOLIC ACID ACYL-GLUCURONIDE ESTERASE, MITOCHONDRIAL"/>
    <property type="match status" value="1"/>
</dbReference>
<dbReference type="eggNOG" id="COG1073">
    <property type="taxonomic scope" value="Bacteria"/>
</dbReference>
<dbReference type="KEGG" id="acr:Acry_2193"/>
<dbReference type="SUPFAM" id="SSF53474">
    <property type="entry name" value="alpha/beta-Hydrolases"/>
    <property type="match status" value="1"/>
</dbReference>
<dbReference type="STRING" id="349163.Acry_2193"/>
<evidence type="ECO:0000256" key="1">
    <source>
        <dbReference type="ARBA" id="ARBA00022801"/>
    </source>
</evidence>
<protein>
    <recommendedName>
        <fullName evidence="2">Serine aminopeptidase S33 domain-containing protein</fullName>
    </recommendedName>
</protein>
<dbReference type="GO" id="GO:0016787">
    <property type="term" value="F:hydrolase activity"/>
    <property type="evidence" value="ECO:0007669"/>
    <property type="project" value="UniProtKB-KW"/>
</dbReference>
<dbReference type="AlphaFoldDB" id="A5G0K9"/>
<dbReference type="Proteomes" id="UP000000245">
    <property type="component" value="Chromosome"/>
</dbReference>
<name>A5G0K9_ACICJ</name>
<feature type="domain" description="Serine aminopeptidase S33" evidence="2">
    <location>
        <begin position="26"/>
        <end position="135"/>
    </location>
</feature>
<gene>
    <name evidence="3" type="ordered locus">Acry_2193</name>
</gene>
<dbReference type="InterPro" id="IPR052382">
    <property type="entry name" value="ABHD10_acyl-thioesterase"/>
</dbReference>
<organism evidence="3 4">
    <name type="scientific">Acidiphilium cryptum (strain JF-5)</name>
    <dbReference type="NCBI Taxonomy" id="349163"/>
    <lineage>
        <taxon>Bacteria</taxon>
        <taxon>Pseudomonadati</taxon>
        <taxon>Pseudomonadota</taxon>
        <taxon>Alphaproteobacteria</taxon>
        <taxon>Acetobacterales</taxon>
        <taxon>Acidocellaceae</taxon>
        <taxon>Acidiphilium</taxon>
    </lineage>
</organism>
<evidence type="ECO:0000313" key="3">
    <source>
        <dbReference type="EMBL" id="ABQ31391.1"/>
    </source>
</evidence>
<dbReference type="EMBL" id="CP000697">
    <property type="protein sequence ID" value="ABQ31391.1"/>
    <property type="molecule type" value="Genomic_DNA"/>
</dbReference>
<accession>A5G0K9</accession>
<dbReference type="Gene3D" id="3.40.50.1820">
    <property type="entry name" value="alpha/beta hydrolase"/>
    <property type="match status" value="1"/>
</dbReference>
<evidence type="ECO:0000313" key="4">
    <source>
        <dbReference type="Proteomes" id="UP000000245"/>
    </source>
</evidence>
<keyword evidence="4" id="KW-1185">Reference proteome</keyword>
<dbReference type="InterPro" id="IPR022742">
    <property type="entry name" value="Hydrolase_4"/>
</dbReference>
<sequence length="252" mass="26412">MDESVARIGANGTSLACALLRGAGPVVVFLPGFASDMQGTKALFLRDECAARGRAMLRLDYSGHGQSGGRFEEGTIGRWADDAAEVIAAMVPEQKLVLVGSSMGGWIGLLLARRLGARLAGFVGIAAAPDFTAELMEPAFDDAARAALARDGILHLPNPYGAPTPVTAALLEDGRRNLVLGGPIPIDAPVRLIQGQRDAEVPWRTALRIAEAVTGEDVRVTLVKDGEHRLSRPQDLALIGAEVFSLRAGAAS</sequence>
<reference evidence="3 4" key="1">
    <citation type="submission" date="2007-05" db="EMBL/GenBank/DDBJ databases">
        <title>Complete sequence of chromosome of Acidiphilium cryptum JF-5.</title>
        <authorList>
            <consortium name="US DOE Joint Genome Institute"/>
            <person name="Copeland A."/>
            <person name="Lucas S."/>
            <person name="Lapidus A."/>
            <person name="Barry K."/>
            <person name="Detter J.C."/>
            <person name="Glavina del Rio T."/>
            <person name="Hammon N."/>
            <person name="Israni S."/>
            <person name="Dalin E."/>
            <person name="Tice H."/>
            <person name="Pitluck S."/>
            <person name="Sims D."/>
            <person name="Brettin T."/>
            <person name="Bruce D."/>
            <person name="Han C."/>
            <person name="Schmutz J."/>
            <person name="Larimer F."/>
            <person name="Land M."/>
            <person name="Hauser L."/>
            <person name="Kyrpides N."/>
            <person name="Kim E."/>
            <person name="Magnuson T."/>
            <person name="Richardson P."/>
        </authorList>
    </citation>
    <scope>NUCLEOTIDE SEQUENCE [LARGE SCALE GENOMIC DNA]</scope>
    <source>
        <strain evidence="3 4">JF-5</strain>
    </source>
</reference>